<dbReference type="Gene3D" id="1.25.40.10">
    <property type="entry name" value="Tetratricopeptide repeat domain"/>
    <property type="match status" value="1"/>
</dbReference>
<sequence length="313" mass="34295">MNCQDVLLAGELCNDHAFDVSGCWTTGLFDDQSLAPLPASDQDQLGDGEVLYDFGVGTEQGCAADLLPGALEFLQTQQPQPYVVQPLQWRSNYVDDLQYTYTMVEQDGINPYAMTQQGSPNPCAPQPRCPVGKAKNLGHAKVASTSNAAVSAPARKRGRPTGVAGSGFKPVHRNPPSEAEKEDYSTYAHYNIGMGACHAGCHVIVTWDFVIPLCARFGHGHGHHATVQLLDRIKLDELKFVCLLSSVAYTGTVDEVQEWFMAMVADNFVEPTLQQYCCLIAALARAGRLRDAQELIVDDTLVNLEEPTFFERR</sequence>
<keyword evidence="3" id="KW-1185">Reference proteome</keyword>
<dbReference type="KEGG" id="smo:SELMODRAFT_414327"/>
<dbReference type="HOGENOM" id="CLU_843070_0_0_1"/>
<name>D8RSD8_SELML</name>
<reference evidence="2 3" key="1">
    <citation type="journal article" date="2011" name="Science">
        <title>The Selaginella genome identifies genetic changes associated with the evolution of vascular plants.</title>
        <authorList>
            <person name="Banks J.A."/>
            <person name="Nishiyama T."/>
            <person name="Hasebe M."/>
            <person name="Bowman J.L."/>
            <person name="Gribskov M."/>
            <person name="dePamphilis C."/>
            <person name="Albert V.A."/>
            <person name="Aono N."/>
            <person name="Aoyama T."/>
            <person name="Ambrose B.A."/>
            <person name="Ashton N.W."/>
            <person name="Axtell M.J."/>
            <person name="Barker E."/>
            <person name="Barker M.S."/>
            <person name="Bennetzen J.L."/>
            <person name="Bonawitz N.D."/>
            <person name="Chapple C."/>
            <person name="Cheng C."/>
            <person name="Correa L.G."/>
            <person name="Dacre M."/>
            <person name="DeBarry J."/>
            <person name="Dreyer I."/>
            <person name="Elias M."/>
            <person name="Engstrom E.M."/>
            <person name="Estelle M."/>
            <person name="Feng L."/>
            <person name="Finet C."/>
            <person name="Floyd S.K."/>
            <person name="Frommer W.B."/>
            <person name="Fujita T."/>
            <person name="Gramzow L."/>
            <person name="Gutensohn M."/>
            <person name="Harholt J."/>
            <person name="Hattori M."/>
            <person name="Heyl A."/>
            <person name="Hirai T."/>
            <person name="Hiwatashi Y."/>
            <person name="Ishikawa M."/>
            <person name="Iwata M."/>
            <person name="Karol K.G."/>
            <person name="Koehler B."/>
            <person name="Kolukisaoglu U."/>
            <person name="Kubo M."/>
            <person name="Kurata T."/>
            <person name="Lalonde S."/>
            <person name="Li K."/>
            <person name="Li Y."/>
            <person name="Litt A."/>
            <person name="Lyons E."/>
            <person name="Manning G."/>
            <person name="Maruyama T."/>
            <person name="Michael T.P."/>
            <person name="Mikami K."/>
            <person name="Miyazaki S."/>
            <person name="Morinaga S."/>
            <person name="Murata T."/>
            <person name="Mueller-Roeber B."/>
            <person name="Nelson D.R."/>
            <person name="Obara M."/>
            <person name="Oguri Y."/>
            <person name="Olmstead R.G."/>
            <person name="Onodera N."/>
            <person name="Petersen B.L."/>
            <person name="Pils B."/>
            <person name="Prigge M."/>
            <person name="Rensing S.A."/>
            <person name="Riano-Pachon D.M."/>
            <person name="Roberts A.W."/>
            <person name="Sato Y."/>
            <person name="Scheller H.V."/>
            <person name="Schulz B."/>
            <person name="Schulz C."/>
            <person name="Shakirov E.V."/>
            <person name="Shibagaki N."/>
            <person name="Shinohara N."/>
            <person name="Shippen D.E."/>
            <person name="Soerensen I."/>
            <person name="Sotooka R."/>
            <person name="Sugimoto N."/>
            <person name="Sugita M."/>
            <person name="Sumikawa N."/>
            <person name="Tanurdzic M."/>
            <person name="Theissen G."/>
            <person name="Ulvskov P."/>
            <person name="Wakazuki S."/>
            <person name="Weng J.K."/>
            <person name="Willats W.W."/>
            <person name="Wipf D."/>
            <person name="Wolf P.G."/>
            <person name="Yang L."/>
            <person name="Zimmer A.D."/>
            <person name="Zhu Q."/>
            <person name="Mitros T."/>
            <person name="Hellsten U."/>
            <person name="Loque D."/>
            <person name="Otillar R."/>
            <person name="Salamov A."/>
            <person name="Schmutz J."/>
            <person name="Shapiro H."/>
            <person name="Lindquist E."/>
            <person name="Lucas S."/>
            <person name="Rokhsar D."/>
            <person name="Grigoriev I.V."/>
        </authorList>
    </citation>
    <scope>NUCLEOTIDE SEQUENCE [LARGE SCALE GENOMIC DNA]</scope>
</reference>
<dbReference type="eggNOG" id="KOG4197">
    <property type="taxonomic scope" value="Eukaryota"/>
</dbReference>
<evidence type="ECO:0000313" key="3">
    <source>
        <dbReference type="Proteomes" id="UP000001514"/>
    </source>
</evidence>
<organism evidence="3">
    <name type="scientific">Selaginella moellendorffii</name>
    <name type="common">Spikemoss</name>
    <dbReference type="NCBI Taxonomy" id="88036"/>
    <lineage>
        <taxon>Eukaryota</taxon>
        <taxon>Viridiplantae</taxon>
        <taxon>Streptophyta</taxon>
        <taxon>Embryophyta</taxon>
        <taxon>Tracheophyta</taxon>
        <taxon>Lycopodiopsida</taxon>
        <taxon>Selaginellales</taxon>
        <taxon>Selaginellaceae</taxon>
        <taxon>Selaginella</taxon>
    </lineage>
</organism>
<dbReference type="InterPro" id="IPR011990">
    <property type="entry name" value="TPR-like_helical_dom_sf"/>
</dbReference>
<dbReference type="AlphaFoldDB" id="D8RSD8"/>
<dbReference type="PANTHER" id="PTHR47925:SF84">
    <property type="entry name" value="PENTATRICOPEPTIDE REPEAT-CONTAINING PROTEIN"/>
    <property type="match status" value="1"/>
</dbReference>
<protein>
    <recommendedName>
        <fullName evidence="4">Pentatricopeptide repeat-containing protein</fullName>
    </recommendedName>
</protein>
<evidence type="ECO:0008006" key="4">
    <source>
        <dbReference type="Google" id="ProtNLM"/>
    </source>
</evidence>
<evidence type="ECO:0000256" key="1">
    <source>
        <dbReference type="SAM" id="MobiDB-lite"/>
    </source>
</evidence>
<evidence type="ECO:0000313" key="2">
    <source>
        <dbReference type="EMBL" id="EFJ25052.1"/>
    </source>
</evidence>
<dbReference type="Gramene" id="EFJ25052">
    <property type="protein sequence ID" value="EFJ25052"/>
    <property type="gene ID" value="SELMODRAFT_414327"/>
</dbReference>
<dbReference type="EMBL" id="GL377588">
    <property type="protein sequence ID" value="EFJ25052.1"/>
    <property type="molecule type" value="Genomic_DNA"/>
</dbReference>
<gene>
    <name evidence="2" type="ORF">SELMODRAFT_414327</name>
</gene>
<dbReference type="PANTHER" id="PTHR47925">
    <property type="entry name" value="OS01G0913400 PROTEIN-RELATED"/>
    <property type="match status" value="1"/>
</dbReference>
<feature type="region of interest" description="Disordered" evidence="1">
    <location>
        <begin position="148"/>
        <end position="179"/>
    </location>
</feature>
<proteinExistence type="predicted"/>
<dbReference type="Proteomes" id="UP000001514">
    <property type="component" value="Unassembled WGS sequence"/>
</dbReference>
<dbReference type="InParanoid" id="D8RSD8"/>
<accession>D8RSD8</accession>